<reference evidence="2" key="1">
    <citation type="submission" date="2015-09" db="EMBL/GenBank/DDBJ databases">
        <authorList>
            <person name="Graham D.E."/>
            <person name="Mahan K.M."/>
            <person name="Klingeman D.M."/>
            <person name="Fida T."/>
            <person name="Giannone R.J."/>
            <person name="Hettich R.L."/>
            <person name="Parry R.J."/>
            <person name="Spain J.C."/>
        </authorList>
    </citation>
    <scope>NUCLEOTIDE SEQUENCE [LARGE SCALE GENOMIC DNA]</scope>
    <source>
        <strain evidence="2">JCM 4701</strain>
    </source>
</reference>
<gene>
    <name evidence="1" type="ORF">AOB60_22465</name>
</gene>
<dbReference type="RefSeq" id="WP_338063993.1">
    <property type="nucleotide sequence ID" value="NZ_LJSN01000003.1"/>
</dbReference>
<evidence type="ECO:0000313" key="2">
    <source>
        <dbReference type="Proteomes" id="UP000236047"/>
    </source>
</evidence>
<organism evidence="1 2">
    <name type="scientific">Streptomyces noursei</name>
    <name type="common">Streptomyces albulus</name>
    <dbReference type="NCBI Taxonomy" id="1971"/>
    <lineage>
        <taxon>Bacteria</taxon>
        <taxon>Bacillati</taxon>
        <taxon>Actinomycetota</taxon>
        <taxon>Actinomycetes</taxon>
        <taxon>Kitasatosporales</taxon>
        <taxon>Streptomycetaceae</taxon>
        <taxon>Streptomyces</taxon>
    </lineage>
</organism>
<sequence length="148" mass="16332">MQRRSLLAAAAGEMVTAAVARTSADAQAPPARAVTTGRPVTTFNVISDIQGDLGDLGVALRAMRVTNPGSSGLAERLAYWKRLRKPVMVITHHPLPDTVSGSRNKLYLRDYLQAERRSACRHARGRHSRRCEWRPGSRPDQTLVKHIV</sequence>
<comment type="caution">
    <text evidence="1">The sequence shown here is derived from an EMBL/GenBank/DDBJ whole genome shotgun (WGS) entry which is preliminary data.</text>
</comment>
<dbReference type="EMBL" id="LJSN01000003">
    <property type="protein sequence ID" value="PNE37167.1"/>
    <property type="molecule type" value="Genomic_DNA"/>
</dbReference>
<dbReference type="Proteomes" id="UP000236047">
    <property type="component" value="Unassembled WGS sequence"/>
</dbReference>
<protein>
    <submittedName>
        <fullName evidence="1">Uncharacterized protein</fullName>
    </submittedName>
</protein>
<proteinExistence type="predicted"/>
<keyword evidence="2" id="KW-1185">Reference proteome</keyword>
<accession>A0A2N8P818</accession>
<dbReference type="AlphaFoldDB" id="A0A2N8P818"/>
<name>A0A2N8P818_STRNR</name>
<evidence type="ECO:0000313" key="1">
    <source>
        <dbReference type="EMBL" id="PNE37167.1"/>
    </source>
</evidence>